<feature type="transmembrane region" description="Helical" evidence="2">
    <location>
        <begin position="57"/>
        <end position="77"/>
    </location>
</feature>
<dbReference type="OrthoDB" id="5427664at2759"/>
<evidence type="ECO:0000256" key="1">
    <source>
        <dbReference type="SAM" id="MobiDB-lite"/>
    </source>
</evidence>
<evidence type="ECO:0000313" key="3">
    <source>
        <dbReference type="EMBL" id="PSS28212.1"/>
    </source>
</evidence>
<keyword evidence="4" id="KW-1185">Reference proteome</keyword>
<gene>
    <name evidence="3" type="ORF">M430DRAFT_24567</name>
</gene>
<dbReference type="Proteomes" id="UP000241818">
    <property type="component" value="Unassembled WGS sequence"/>
</dbReference>
<keyword evidence="2" id="KW-0812">Transmembrane</keyword>
<protein>
    <submittedName>
        <fullName evidence="3">Uncharacterized protein</fullName>
    </submittedName>
</protein>
<proteinExistence type="predicted"/>
<dbReference type="GeneID" id="36573174"/>
<evidence type="ECO:0000313" key="4">
    <source>
        <dbReference type="Proteomes" id="UP000241818"/>
    </source>
</evidence>
<dbReference type="InParanoid" id="A0A2T3BFQ0"/>
<keyword evidence="2" id="KW-1133">Transmembrane helix</keyword>
<sequence length="119" mass="13806">MYWLSHWQIPTSPSKCRNINQTVTCNFALYGNATNLSPDQKILPNNDITDKTVPYTIMRAFITNAIIALILSFALLMDTPKVHIHDRKRHNKESKIKKSTKKKQHRKKKRRKEGSSTTN</sequence>
<dbReference type="AlphaFoldDB" id="A0A2T3BFQ0"/>
<dbReference type="RefSeq" id="XP_024725737.1">
    <property type="nucleotide sequence ID" value="XM_024865093.1"/>
</dbReference>
<organism evidence="3 4">
    <name type="scientific">Amorphotheca resinae ATCC 22711</name>
    <dbReference type="NCBI Taxonomy" id="857342"/>
    <lineage>
        <taxon>Eukaryota</taxon>
        <taxon>Fungi</taxon>
        <taxon>Dikarya</taxon>
        <taxon>Ascomycota</taxon>
        <taxon>Pezizomycotina</taxon>
        <taxon>Leotiomycetes</taxon>
        <taxon>Helotiales</taxon>
        <taxon>Amorphothecaceae</taxon>
        <taxon>Amorphotheca</taxon>
    </lineage>
</organism>
<name>A0A2T3BFQ0_AMORE</name>
<feature type="region of interest" description="Disordered" evidence="1">
    <location>
        <begin position="84"/>
        <end position="119"/>
    </location>
</feature>
<reference evidence="3 4" key="1">
    <citation type="journal article" date="2018" name="New Phytol.">
        <title>Comparative genomics and transcriptomics depict ericoid mycorrhizal fungi as versatile saprotrophs and plant mutualists.</title>
        <authorList>
            <person name="Martino E."/>
            <person name="Morin E."/>
            <person name="Grelet G.A."/>
            <person name="Kuo A."/>
            <person name="Kohler A."/>
            <person name="Daghino S."/>
            <person name="Barry K.W."/>
            <person name="Cichocki N."/>
            <person name="Clum A."/>
            <person name="Dockter R.B."/>
            <person name="Hainaut M."/>
            <person name="Kuo R.C."/>
            <person name="LaButti K."/>
            <person name="Lindahl B.D."/>
            <person name="Lindquist E.A."/>
            <person name="Lipzen A."/>
            <person name="Khouja H.R."/>
            <person name="Magnuson J."/>
            <person name="Murat C."/>
            <person name="Ohm R.A."/>
            <person name="Singer S.W."/>
            <person name="Spatafora J.W."/>
            <person name="Wang M."/>
            <person name="Veneault-Fourrey C."/>
            <person name="Henrissat B."/>
            <person name="Grigoriev I.V."/>
            <person name="Martin F.M."/>
            <person name="Perotto S."/>
        </authorList>
    </citation>
    <scope>NUCLEOTIDE SEQUENCE [LARGE SCALE GENOMIC DNA]</scope>
    <source>
        <strain evidence="3 4">ATCC 22711</strain>
    </source>
</reference>
<dbReference type="EMBL" id="KZ679006">
    <property type="protein sequence ID" value="PSS28212.1"/>
    <property type="molecule type" value="Genomic_DNA"/>
</dbReference>
<keyword evidence="2" id="KW-0472">Membrane</keyword>
<evidence type="ECO:0000256" key="2">
    <source>
        <dbReference type="SAM" id="Phobius"/>
    </source>
</evidence>
<accession>A0A2T3BFQ0</accession>
<feature type="compositionally biased region" description="Basic residues" evidence="1">
    <location>
        <begin position="84"/>
        <end position="112"/>
    </location>
</feature>